<dbReference type="InterPro" id="IPR011990">
    <property type="entry name" value="TPR-like_helical_dom_sf"/>
</dbReference>
<gene>
    <name evidence="5" type="ORF">E2488_05800</name>
</gene>
<keyword evidence="3" id="KW-1133">Transmembrane helix</keyword>
<dbReference type="InterPro" id="IPR036280">
    <property type="entry name" value="Multihaem_cyt_sf"/>
</dbReference>
<keyword evidence="1" id="KW-0732">Signal</keyword>
<dbReference type="PANTHER" id="PTHR35038:SF8">
    <property type="entry name" value="C-TYPE POLYHEME CYTOCHROME OMCC"/>
    <property type="match status" value="1"/>
</dbReference>
<keyword evidence="2" id="KW-0802">TPR repeat</keyword>
<sequence length="771" mass="88174">MNIKINLTITAHFLFKFSIVLFIFSFISCNKKKAEEYSPLQVSLNNHKHDEGFIGSKNCIECHQTEYDEWMGSDHQLAMQLPTDSNVLGDFNNSKYTSFGVTSTFFKKDSLFIINTQGPDGKYADFEVKYTFGVYPLQQYLVIFPKGKLQVLTPFWDARLKEEGGQKWQHLYPDEFIASHDELNWGRPLQNWNYMCAECHSTNVKKNYNPDTQTYNTTFDEINVSCEACHGPGDLHEKWAQDTLQKVKNMGLLFDIMDRDPSLWNIDPETAKVTRSKPRTSNMQVEWCGRCHSRRSQLTDEYTFGKMLEHTHQVAYLDYPLYNDDGTNNDEDYVYGSFLQSKMYAKGVTCKDCHNVHSGQLKGGKENVCFQCHMPSKYKTTEHHKHKEDGTGASCISCHLPKITVMVVDPRSDHSMRIPRPDISVKTGATNACNNCHKDKSNEWASEEFKKWYGNKYDTISHYGFAFHNIRTNKPDAQSDLNKVINDKDMANIVVGTAIRFQDYRNNPLAFENLKMTLTSPSPLVRRAGLESLRNLPKQQQFKYALPLAKDTVYGVRHMANSLIYDMSATNLSAEQQQVVKEARKEYINQLLYWQDRSLGLSSVGVAAIGLGKLEQAEDYFKKAIALDTLNLIAKINYADLKRMQGENDACITLLKEVLTIDNTFSAAYQALAFAYIRSGDKPKAFKTLETAKTIVKNDAQNHYYYALMQNDSGKSKEAIATIRKALKTYPNNEQLLTLAHSIYSDRGDVIEAKNVLNMLVKIFPNSKQYQ</sequence>
<dbReference type="Pfam" id="PF13435">
    <property type="entry name" value="Cytochrome_C554"/>
    <property type="match status" value="1"/>
</dbReference>
<name>A0A4Y8AT39_9FLAO</name>
<dbReference type="GO" id="GO:0016491">
    <property type="term" value="F:oxidoreductase activity"/>
    <property type="evidence" value="ECO:0007669"/>
    <property type="project" value="TreeGrafter"/>
</dbReference>
<dbReference type="Gene3D" id="1.10.1130.10">
    <property type="entry name" value="Flavocytochrome C3, Chain A"/>
    <property type="match status" value="3"/>
</dbReference>
<accession>A0A4Y8AT39</accession>
<dbReference type="SUPFAM" id="SSF48695">
    <property type="entry name" value="Multiheme cytochromes"/>
    <property type="match status" value="1"/>
</dbReference>
<dbReference type="SMART" id="SM00028">
    <property type="entry name" value="TPR"/>
    <property type="match status" value="4"/>
</dbReference>
<keyword evidence="6" id="KW-1185">Reference proteome</keyword>
<evidence type="ECO:0000313" key="6">
    <source>
        <dbReference type="Proteomes" id="UP000298517"/>
    </source>
</evidence>
<evidence type="ECO:0000256" key="1">
    <source>
        <dbReference type="ARBA" id="ARBA00022729"/>
    </source>
</evidence>
<dbReference type="InterPro" id="IPR051829">
    <property type="entry name" value="Multiheme_Cytochr_ET"/>
</dbReference>
<dbReference type="Gene3D" id="1.25.40.10">
    <property type="entry name" value="Tetratricopeptide repeat domain"/>
    <property type="match status" value="1"/>
</dbReference>
<protein>
    <recommendedName>
        <fullName evidence="4">Cytochrome c-552/4 domain-containing protein</fullName>
    </recommendedName>
</protein>
<organism evidence="5 6">
    <name type="scientific">Gramella jeungdoensis</name>
    <dbReference type="NCBI Taxonomy" id="708091"/>
    <lineage>
        <taxon>Bacteria</taxon>
        <taxon>Pseudomonadati</taxon>
        <taxon>Bacteroidota</taxon>
        <taxon>Flavobacteriia</taxon>
        <taxon>Flavobacteriales</taxon>
        <taxon>Flavobacteriaceae</taxon>
        <taxon>Christiangramia</taxon>
    </lineage>
</organism>
<evidence type="ECO:0000256" key="3">
    <source>
        <dbReference type="SAM" id="Phobius"/>
    </source>
</evidence>
<dbReference type="SUPFAM" id="SSF48452">
    <property type="entry name" value="TPR-like"/>
    <property type="match status" value="1"/>
</dbReference>
<keyword evidence="3" id="KW-0472">Membrane</keyword>
<dbReference type="Proteomes" id="UP000298517">
    <property type="component" value="Unassembled WGS sequence"/>
</dbReference>
<feature type="domain" description="Cytochrome c-552/4" evidence="4">
    <location>
        <begin position="192"/>
        <end position="231"/>
    </location>
</feature>
<dbReference type="EMBL" id="SNQI01000002">
    <property type="protein sequence ID" value="TEW75037.1"/>
    <property type="molecule type" value="Genomic_DNA"/>
</dbReference>
<dbReference type="OrthoDB" id="9814800at2"/>
<dbReference type="AlphaFoldDB" id="A0A4Y8AT39"/>
<proteinExistence type="predicted"/>
<dbReference type="RefSeq" id="WP_134247407.1">
    <property type="nucleotide sequence ID" value="NZ_SNQI01000002.1"/>
</dbReference>
<dbReference type="Pfam" id="PF13181">
    <property type="entry name" value="TPR_8"/>
    <property type="match status" value="1"/>
</dbReference>
<reference evidence="5 6" key="1">
    <citation type="journal article" date="2011" name="J. Microbiol.">
        <title>Gramella jeungdoensis sp. nov., isolated from a solar saltern in Korea.</title>
        <authorList>
            <person name="Joung Y."/>
            <person name="Kim H."/>
            <person name="Jang T."/>
            <person name="Ahn T.S."/>
            <person name="Joh K."/>
        </authorList>
    </citation>
    <scope>NUCLEOTIDE SEQUENCE [LARGE SCALE GENOMIC DNA]</scope>
    <source>
        <strain evidence="5 6">KCTC 23123</strain>
    </source>
</reference>
<dbReference type="PROSITE" id="PS50005">
    <property type="entry name" value="TPR"/>
    <property type="match status" value="1"/>
</dbReference>
<dbReference type="InterPro" id="IPR019734">
    <property type="entry name" value="TPR_rpt"/>
</dbReference>
<evidence type="ECO:0000313" key="5">
    <source>
        <dbReference type="EMBL" id="TEW75037.1"/>
    </source>
</evidence>
<feature type="repeat" description="TPR" evidence="2">
    <location>
        <begin position="598"/>
        <end position="631"/>
    </location>
</feature>
<feature type="transmembrane region" description="Helical" evidence="3">
    <location>
        <begin position="7"/>
        <end position="27"/>
    </location>
</feature>
<evidence type="ECO:0000259" key="4">
    <source>
        <dbReference type="Pfam" id="PF13435"/>
    </source>
</evidence>
<comment type="caution">
    <text evidence="5">The sequence shown here is derived from an EMBL/GenBank/DDBJ whole genome shotgun (WGS) entry which is preliminary data.</text>
</comment>
<evidence type="ECO:0000256" key="2">
    <source>
        <dbReference type="PROSITE-ProRule" id="PRU00339"/>
    </source>
</evidence>
<keyword evidence="3" id="KW-0812">Transmembrane</keyword>
<dbReference type="CDD" id="cd08168">
    <property type="entry name" value="Cytochrom_C3"/>
    <property type="match status" value="1"/>
</dbReference>
<dbReference type="PROSITE" id="PS51257">
    <property type="entry name" value="PROKAR_LIPOPROTEIN"/>
    <property type="match status" value="1"/>
</dbReference>
<dbReference type="InterPro" id="IPR023155">
    <property type="entry name" value="Cyt_c-552/4"/>
</dbReference>
<dbReference type="PANTHER" id="PTHR35038">
    <property type="entry name" value="DISSIMILATORY SULFITE REDUCTASE SIRA"/>
    <property type="match status" value="1"/>
</dbReference>